<dbReference type="GO" id="GO:0007018">
    <property type="term" value="P:microtubule-based movement"/>
    <property type="evidence" value="ECO:0007669"/>
    <property type="project" value="InterPro"/>
</dbReference>
<dbReference type="GO" id="GO:0003777">
    <property type="term" value="F:microtubule motor activity"/>
    <property type="evidence" value="ECO:0007669"/>
    <property type="project" value="InterPro"/>
</dbReference>
<keyword evidence="7" id="KW-1185">Reference proteome</keyword>
<feature type="region of interest" description="Disordered" evidence="4">
    <location>
        <begin position="467"/>
        <end position="494"/>
    </location>
</feature>
<dbReference type="Pfam" id="PF00225">
    <property type="entry name" value="Kinesin"/>
    <property type="match status" value="1"/>
</dbReference>
<keyword evidence="1" id="KW-0547">Nucleotide-binding</keyword>
<evidence type="ECO:0000256" key="1">
    <source>
        <dbReference type="ARBA" id="ARBA00022741"/>
    </source>
</evidence>
<proteinExistence type="predicted"/>
<name>A0A9D3WRN0_9SAUR</name>
<dbReference type="PANTHER" id="PTHR40710:SF1">
    <property type="entry name" value="RIKEN CDNA E230025N22 GENE"/>
    <property type="match status" value="1"/>
</dbReference>
<evidence type="ECO:0000313" key="7">
    <source>
        <dbReference type="Proteomes" id="UP000827986"/>
    </source>
</evidence>
<dbReference type="InterPro" id="IPR001752">
    <property type="entry name" value="Kinesin_motor_dom"/>
</dbReference>
<evidence type="ECO:0000313" key="6">
    <source>
        <dbReference type="EMBL" id="KAH1166103.1"/>
    </source>
</evidence>
<dbReference type="AlphaFoldDB" id="A0A9D3WRN0"/>
<evidence type="ECO:0000259" key="5">
    <source>
        <dbReference type="SMART" id="SM00129"/>
    </source>
</evidence>
<dbReference type="PANTHER" id="PTHR40710">
    <property type="entry name" value="RIKEN CDNA E230025N22 GENE"/>
    <property type="match status" value="1"/>
</dbReference>
<dbReference type="OrthoDB" id="3176171at2759"/>
<accession>A0A9D3WRN0</accession>
<keyword evidence="2" id="KW-0067">ATP-binding</keyword>
<dbReference type="Gene3D" id="3.40.850.10">
    <property type="entry name" value="Kinesin motor domain"/>
    <property type="match status" value="1"/>
</dbReference>
<dbReference type="SMART" id="SM00129">
    <property type="entry name" value="KISc"/>
    <property type="match status" value="1"/>
</dbReference>
<feature type="domain" description="Kinesin motor" evidence="5">
    <location>
        <begin position="9"/>
        <end position="324"/>
    </location>
</feature>
<dbReference type="InterPro" id="IPR027417">
    <property type="entry name" value="P-loop_NTPase"/>
</dbReference>
<organism evidence="6 7">
    <name type="scientific">Mauremys mutica</name>
    <name type="common">yellowpond turtle</name>
    <dbReference type="NCBI Taxonomy" id="74926"/>
    <lineage>
        <taxon>Eukaryota</taxon>
        <taxon>Metazoa</taxon>
        <taxon>Chordata</taxon>
        <taxon>Craniata</taxon>
        <taxon>Vertebrata</taxon>
        <taxon>Euteleostomi</taxon>
        <taxon>Archelosauria</taxon>
        <taxon>Testudinata</taxon>
        <taxon>Testudines</taxon>
        <taxon>Cryptodira</taxon>
        <taxon>Durocryptodira</taxon>
        <taxon>Testudinoidea</taxon>
        <taxon>Geoemydidae</taxon>
        <taxon>Geoemydinae</taxon>
        <taxon>Mauremys</taxon>
    </lineage>
</organism>
<dbReference type="GO" id="GO:0005524">
    <property type="term" value="F:ATP binding"/>
    <property type="evidence" value="ECO:0007669"/>
    <property type="project" value="UniProtKB-KW"/>
</dbReference>
<sequence length="660" mass="73102">MDAGQAKQEACVRAAVGLRRTAGSGKQENFRVVNEDSSRLIFIDKADKDIQEGCFTFDGIFSLDTGQDEVFLELVRPLLAMVPLGYSVSLLLWEAHCAVTKPQPQGTGQHHSIIQQVIETVFQDPKLPGDGREQLQTVSFVQLCADGNARDLLSPRNQALHVLDVPPLGLMVEEASEIVVSNSTAAYSFYVRGLEDSPAPSQGCSQQSQVEQHAAMCASLFTLTVEQELEGCRRQRSAVRILEFPRGAGPCVEPLSPLFQALAPGELLDDAGFLPWVLKRVIEGNNLTFLLLCLTLPDASGEEILSALSLAEQVRGRAKKVSPTHWDPAKAAWRQRAEIRELRAQLLSSSSHTVQESVISQLRRVLRDLQVLKNQSWEKKKEMSEAFEGSGSCHPEAKGRIPLWPGRDDQLTNQVLTEMLRSQEFLDRGNPKPDGDVPGFVPLCNDKGGEAATSSLGWFGRIPPSMGAVTGEKPLQSGASRTQEPTGTASVTGTVGSWASQQHPALELQFAVAKARRLRLREQHQQLIQQELLKLEEELAGNQELPPPPRDAWCWPKEKAVLALQLEALRREWAEAEKDLEALYQQHRREAEAQKQHVLQVFRAYRGLSEEQTDALDRRYRKLLQEALQDAISLSAQNQQLRAHSQLGCTDCATQTDPHS</sequence>
<keyword evidence="3" id="KW-0175">Coiled coil</keyword>
<comment type="caution">
    <text evidence="6">The sequence shown here is derived from an EMBL/GenBank/DDBJ whole genome shotgun (WGS) entry which is preliminary data.</text>
</comment>
<evidence type="ECO:0000256" key="2">
    <source>
        <dbReference type="ARBA" id="ARBA00022840"/>
    </source>
</evidence>
<dbReference type="EMBL" id="JAHDVG010000487">
    <property type="protein sequence ID" value="KAH1166103.1"/>
    <property type="molecule type" value="Genomic_DNA"/>
</dbReference>
<dbReference type="InterPro" id="IPR036961">
    <property type="entry name" value="Kinesin_motor_dom_sf"/>
</dbReference>
<dbReference type="Proteomes" id="UP000827986">
    <property type="component" value="Unassembled WGS sequence"/>
</dbReference>
<dbReference type="GO" id="GO:0008017">
    <property type="term" value="F:microtubule binding"/>
    <property type="evidence" value="ECO:0007669"/>
    <property type="project" value="InterPro"/>
</dbReference>
<gene>
    <name evidence="6" type="ORF">KIL84_015275</name>
</gene>
<evidence type="ECO:0000256" key="3">
    <source>
        <dbReference type="SAM" id="Coils"/>
    </source>
</evidence>
<dbReference type="SUPFAM" id="SSF52540">
    <property type="entry name" value="P-loop containing nucleoside triphosphate hydrolases"/>
    <property type="match status" value="1"/>
</dbReference>
<protein>
    <recommendedName>
        <fullName evidence="5">Kinesin motor domain-containing protein</fullName>
    </recommendedName>
</protein>
<feature type="coiled-coil region" evidence="3">
    <location>
        <begin position="559"/>
        <end position="597"/>
    </location>
</feature>
<evidence type="ECO:0000256" key="4">
    <source>
        <dbReference type="SAM" id="MobiDB-lite"/>
    </source>
</evidence>
<reference evidence="6" key="1">
    <citation type="submission" date="2021-09" db="EMBL/GenBank/DDBJ databases">
        <title>The genome of Mauremys mutica provides insights into the evolution of semi-aquatic lifestyle.</title>
        <authorList>
            <person name="Gong S."/>
            <person name="Gao Y."/>
        </authorList>
    </citation>
    <scope>NUCLEOTIDE SEQUENCE</scope>
    <source>
        <strain evidence="6">MM-2020</strain>
        <tissue evidence="6">Muscle</tissue>
    </source>
</reference>